<evidence type="ECO:0000313" key="4">
    <source>
        <dbReference type="EMBL" id="KKB63075.1"/>
    </source>
</evidence>
<accession>A0A0F5JZH7</accession>
<dbReference type="Gene3D" id="3.40.50.1000">
    <property type="entry name" value="HAD superfamily/HAD-like"/>
    <property type="match status" value="1"/>
</dbReference>
<evidence type="ECO:0000256" key="1">
    <source>
        <dbReference type="ARBA" id="ARBA00022723"/>
    </source>
</evidence>
<proteinExistence type="predicted"/>
<dbReference type="STRING" id="28092.WM40_13810"/>
<evidence type="ECO:0000313" key="5">
    <source>
        <dbReference type="Proteomes" id="UP000033618"/>
    </source>
</evidence>
<dbReference type="RefSeq" id="WP_046153120.1">
    <property type="nucleotide sequence ID" value="NZ_CADFGU010000006.1"/>
</dbReference>
<keyword evidence="2" id="KW-0378">Hydrolase</keyword>
<dbReference type="Gene3D" id="1.20.1440.100">
    <property type="entry name" value="SG protein - dephosphorylation function"/>
    <property type="match status" value="1"/>
</dbReference>
<dbReference type="Proteomes" id="UP000033618">
    <property type="component" value="Unassembled WGS sequence"/>
</dbReference>
<keyword evidence="1" id="KW-0479">Metal-binding</keyword>
<dbReference type="AlphaFoldDB" id="A0A0F5JZH7"/>
<dbReference type="InterPro" id="IPR023214">
    <property type="entry name" value="HAD_sf"/>
</dbReference>
<evidence type="ECO:0000256" key="3">
    <source>
        <dbReference type="ARBA" id="ARBA00022842"/>
    </source>
</evidence>
<dbReference type="NCBIfam" id="TIGR01488">
    <property type="entry name" value="HAD-SF-IB"/>
    <property type="match status" value="1"/>
</dbReference>
<dbReference type="NCBIfam" id="TIGR01490">
    <property type="entry name" value="HAD-SF-IB-hyp1"/>
    <property type="match status" value="1"/>
</dbReference>
<dbReference type="OrthoDB" id="9784466at2"/>
<name>A0A0F5JZH7_9BURK</name>
<dbReference type="Pfam" id="PF12710">
    <property type="entry name" value="HAD"/>
    <property type="match status" value="1"/>
</dbReference>
<keyword evidence="3" id="KW-0460">Magnesium</keyword>
<dbReference type="GO" id="GO:0046872">
    <property type="term" value="F:metal ion binding"/>
    <property type="evidence" value="ECO:0007669"/>
    <property type="project" value="UniProtKB-KW"/>
</dbReference>
<comment type="caution">
    <text evidence="4">The sequence shown here is derived from an EMBL/GenBank/DDBJ whole genome shotgun (WGS) entry which is preliminary data.</text>
</comment>
<protein>
    <submittedName>
        <fullName evidence="4">Phosphoserine phosphatase</fullName>
    </submittedName>
</protein>
<dbReference type="InterPro" id="IPR050582">
    <property type="entry name" value="HAD-like_SerB"/>
</dbReference>
<reference evidence="4 5" key="1">
    <citation type="submission" date="2015-03" db="EMBL/GenBank/DDBJ databases">
        <title>Draft Genome Sequence of Burkholderia andropogonis type strain ICMP2807, isolated from Sorghum bicolor.</title>
        <authorList>
            <person name="Lopes-Santos L."/>
            <person name="Castro D.B."/>
            <person name="Ottoboni L.M."/>
            <person name="Park D."/>
            <person name="Weirc B.S."/>
            <person name="Destefano S.A."/>
        </authorList>
    </citation>
    <scope>NUCLEOTIDE SEQUENCE [LARGE SCALE GENOMIC DNA]</scope>
    <source>
        <strain evidence="4 5">ICMP2807</strain>
    </source>
</reference>
<organism evidence="4 5">
    <name type="scientific">Robbsia andropogonis</name>
    <dbReference type="NCBI Taxonomy" id="28092"/>
    <lineage>
        <taxon>Bacteria</taxon>
        <taxon>Pseudomonadati</taxon>
        <taxon>Pseudomonadota</taxon>
        <taxon>Betaproteobacteria</taxon>
        <taxon>Burkholderiales</taxon>
        <taxon>Burkholderiaceae</taxon>
        <taxon>Robbsia</taxon>
    </lineage>
</organism>
<dbReference type="PANTHER" id="PTHR43344:SF13">
    <property type="entry name" value="PHOSPHATASE RV3661-RELATED"/>
    <property type="match status" value="1"/>
</dbReference>
<dbReference type="CDD" id="cd02612">
    <property type="entry name" value="HAD_PGPPase"/>
    <property type="match status" value="1"/>
</dbReference>
<sequence length="226" mass="25521">MTRLALFDLDHTLIPTDSDHAWGRFMIQLGLVDPVQFQRDNERFYEDYKNGCLDIHAYLRVALAPLTRHSRDELDAWHARFMTEVIGPQLLPSARELVHSHQAQGDLCCVITATNAFVTRPIAQALGVDNLIAIDLATENNAPRGRYTGEIVGVPSFREGKITRLHSWLADQGKTLGDFSRTFFYSDSRNDLPLLLEVSDPVATNPDETLRAHATAHGWRILELFN</sequence>
<keyword evidence="5" id="KW-1185">Reference proteome</keyword>
<dbReference type="InterPro" id="IPR006385">
    <property type="entry name" value="HAD_hydro_SerB1"/>
</dbReference>
<dbReference type="PATRIC" id="fig|28092.6.peg.3252"/>
<dbReference type="EMBL" id="LAQU01000013">
    <property type="protein sequence ID" value="KKB63075.1"/>
    <property type="molecule type" value="Genomic_DNA"/>
</dbReference>
<dbReference type="GO" id="GO:0016787">
    <property type="term" value="F:hydrolase activity"/>
    <property type="evidence" value="ECO:0007669"/>
    <property type="project" value="UniProtKB-KW"/>
</dbReference>
<gene>
    <name evidence="4" type="ORF">WM40_13810</name>
</gene>
<dbReference type="InterPro" id="IPR036412">
    <property type="entry name" value="HAD-like_sf"/>
</dbReference>
<dbReference type="SUPFAM" id="SSF56784">
    <property type="entry name" value="HAD-like"/>
    <property type="match status" value="1"/>
</dbReference>
<evidence type="ECO:0000256" key="2">
    <source>
        <dbReference type="ARBA" id="ARBA00022801"/>
    </source>
</evidence>
<dbReference type="PANTHER" id="PTHR43344">
    <property type="entry name" value="PHOSPHOSERINE PHOSPHATASE"/>
    <property type="match status" value="1"/>
</dbReference>